<sequence length="1676" mass="190969">MSVTLKKRILKGSLDHLPTLNSRVVRIFICSTFTDTREERNILIEEVYPKLQSYCKQNYGLEFQVVDMRWGVPEEASDDHSTSSLCLAEVLNCQKLSTGPNFVTFLNQRHGYRALMPSIPKEEFNQMMEMLRAMGEDLTVFDTWYKEDTNSLPPVFVLQQISSIIPGYKSKDPDAVKKWEMVAEEMRDKLKKASQRCFDEGKMSEEAKHKYFMSVTEEEIEQGILKSPGNPTDYCLCFVRIIEDIHHNLSHSKAWRYIDMSGNAVNQESQTLLDQLRENRIPKFISKEKIRRSKVKWSDKEGINREDHRAYLDSFAKQFYDGITDLLDRSISLENELSKDNLYIETLQHLTMAKERCAMFHGRQEILDKISSYLREGNPEPFTIYGPSGSGKTSIMAEAARKVQFEYHKDAIVILRFLGTSPDSSNLRRLLRSICSQILYNTVGKAGNVPEDFDELVVLFHGLLDEYKSDNPLVIILDSLDQLNEDHSSYKLRWLPRKLKSNVRILLSTYIETLEIVTNLKALFNPKSFTIVPTLGEELGFQILKVWLEGSSRTLTSEQYDIVQKAFHVCSLPLYVKLVFENILMWKSFTPLNKCILQSTLQESISTLFGQLENKHGRMFVERAFAYVTASASGLSELELEDVMSIDDTLLTEVFKFQLPPVRRIPSLLWVRLKYDVQKYIVDKEIDETRVTFWYHRQFIEASQERYLKDENFSAEIHSNLADYFLGKWFNVPKPFRYTAEQAKKYGMSSLDSSADRKVADQPIKFMYTDKEGNVQIRYNKRKLNKLPFHLAHANREDELNSICLYNYHFVIAKIKATSVIQVLSDFIHTKVRNPPRSSKSSVLERVLKSSQSTLQQHPDSLALEVCGHMLSYLADKKPSPEKTLVSECLKVSDESQKPIPYMMCYNVPSEALLYKMENHKLSYGCLNVATSKDGKHLVALGENNVVFFWDLMVGELECEIQALNPEECKLNIMGIEREKDLVYLSSTYQKAMHPFVIINIQTSEIEKSLSLGKSYPAVGMADSLKHVMVGQRIFCLHKGHSADVFSLQTGQHEHTFDISADDMIISSDKKLAVFHLKSSTVYAFYSVSSWEELHQLDVNGPSLSLCLSPTTHEAFVLMKDSGLVHMVNTNKDDGTIGQVLSRIKTADGQRIREVSLSTSTNYLILMTEDGLLLWNYKSSKLFKQFRIPNAVQPDHRVLDFFSTLLPDDKTLVVGYEGHLIVWDVTRGSIKACLEASKSKITFLDVNNKRNLAITTSKRNNAVQIWNLDAMGKVDSKFRPMTMRSSPRYMEISKTGDIALVRGTTSNDVVIVDLINGRMKMAISEAYEIIQPVITPDGTYAVLREYHGENVIKIWSTENGNLLSSLPLSSLRVKHYKCSNSRVVVKSDQENSSTFSFWDVKTGKLLYDFSVDYLNIGEIILELTHSDDEILISKNQKGEDVGTCDLLLVNIKSGKELFTLTGINPSRIQPIGSSGHLFFGEQTEGETQYLIVIDTKARKVVKREKTSPMPTSFISLDRDGNYGIDRVLNLYDLTSMKHVHQFDPEYKDVMQKNVKTKATAPKMMPNGEVAVWLNIRAGLVKVGNIKERAVQSVFSVHSIPISLGVSPRGLIIIGCEDGRLMLLQVPDSSSDTREGRLTVLLNEVTNRLTMLSKDIYSGLTNNNKRQNKKSSVCSII</sequence>
<evidence type="ECO:0000313" key="6">
    <source>
        <dbReference type="RefSeq" id="XP_022343860.1"/>
    </source>
</evidence>
<gene>
    <name evidence="6" type="primary">LOC111136958</name>
</gene>
<reference evidence="6" key="1">
    <citation type="submission" date="2025-08" db="UniProtKB">
        <authorList>
            <consortium name="RefSeq"/>
        </authorList>
    </citation>
    <scope>IDENTIFICATION</scope>
    <source>
        <tissue evidence="6">Whole sample</tissue>
    </source>
</reference>
<dbReference type="InterPro" id="IPR052752">
    <property type="entry name" value="NACHT-WD_repeat"/>
</dbReference>
<dbReference type="InterPro" id="IPR027417">
    <property type="entry name" value="P-loop_NTPase"/>
</dbReference>
<dbReference type="SMART" id="SM00320">
    <property type="entry name" value="WD40"/>
    <property type="match status" value="3"/>
</dbReference>
<keyword evidence="2" id="KW-0677">Repeat</keyword>
<feature type="domain" description="Orc1-like AAA ATPase" evidence="3">
    <location>
        <begin position="361"/>
        <end position="504"/>
    </location>
</feature>
<accession>A0A8B8EV49</accession>
<dbReference type="InterPro" id="IPR041664">
    <property type="entry name" value="AAA_16"/>
</dbReference>
<name>A0A8B8EV49_CRAVI</name>
<dbReference type="Gene3D" id="2.130.10.10">
    <property type="entry name" value="YVTN repeat-like/Quinoprotein amine dehydrogenase"/>
    <property type="match status" value="3"/>
</dbReference>
<dbReference type="SUPFAM" id="SSF50998">
    <property type="entry name" value="Quinoprotein alcohol dehydrogenase-like"/>
    <property type="match status" value="2"/>
</dbReference>
<evidence type="ECO:0000256" key="1">
    <source>
        <dbReference type="ARBA" id="ARBA00022574"/>
    </source>
</evidence>
<organism evidence="5 6">
    <name type="scientific">Crassostrea virginica</name>
    <name type="common">Eastern oyster</name>
    <dbReference type="NCBI Taxonomy" id="6565"/>
    <lineage>
        <taxon>Eukaryota</taxon>
        <taxon>Metazoa</taxon>
        <taxon>Spiralia</taxon>
        <taxon>Lophotrochozoa</taxon>
        <taxon>Mollusca</taxon>
        <taxon>Bivalvia</taxon>
        <taxon>Autobranchia</taxon>
        <taxon>Pteriomorphia</taxon>
        <taxon>Ostreida</taxon>
        <taxon>Ostreoidea</taxon>
        <taxon>Ostreidae</taxon>
        <taxon>Crassostrea</taxon>
    </lineage>
</organism>
<dbReference type="OrthoDB" id="2325716at2759"/>
<proteinExistence type="predicted"/>
<feature type="domain" description="NWD1/2-like winged helix-turn-helix" evidence="4">
    <location>
        <begin position="598"/>
        <end position="711"/>
    </location>
</feature>
<dbReference type="Pfam" id="PF13191">
    <property type="entry name" value="AAA_16"/>
    <property type="match status" value="1"/>
</dbReference>
<dbReference type="PANTHER" id="PTHR19871:SF14">
    <property type="entry name" value="DUF4062 DOMAIN-CONTAINING PROTEIN"/>
    <property type="match status" value="1"/>
</dbReference>
<evidence type="ECO:0000313" key="5">
    <source>
        <dbReference type="Proteomes" id="UP000694844"/>
    </source>
</evidence>
<dbReference type="InterPro" id="IPR057588">
    <property type="entry name" value="NWD1/2-like_WH"/>
</dbReference>
<evidence type="ECO:0000259" key="4">
    <source>
        <dbReference type="Pfam" id="PF25469"/>
    </source>
</evidence>
<dbReference type="Gene3D" id="1.25.40.370">
    <property type="match status" value="1"/>
</dbReference>
<dbReference type="KEGG" id="cvn:111136958"/>
<evidence type="ECO:0000256" key="2">
    <source>
        <dbReference type="ARBA" id="ARBA00022737"/>
    </source>
</evidence>
<dbReference type="Proteomes" id="UP000694844">
    <property type="component" value="Chromosome 5"/>
</dbReference>
<dbReference type="RefSeq" id="XP_022343860.1">
    <property type="nucleotide sequence ID" value="XM_022488152.1"/>
</dbReference>
<dbReference type="InterPro" id="IPR015943">
    <property type="entry name" value="WD40/YVTN_repeat-like_dom_sf"/>
</dbReference>
<dbReference type="SUPFAM" id="SSF52540">
    <property type="entry name" value="P-loop containing nucleoside triphosphate hydrolases"/>
    <property type="match status" value="1"/>
</dbReference>
<dbReference type="Gene3D" id="3.40.50.300">
    <property type="entry name" value="P-loop containing nucleotide triphosphate hydrolases"/>
    <property type="match status" value="1"/>
</dbReference>
<evidence type="ECO:0000259" key="3">
    <source>
        <dbReference type="Pfam" id="PF13191"/>
    </source>
</evidence>
<dbReference type="Pfam" id="PF25469">
    <property type="entry name" value="WHD_NWD1"/>
    <property type="match status" value="1"/>
</dbReference>
<dbReference type="PANTHER" id="PTHR19871">
    <property type="entry name" value="BETA TRANSDUCIN-RELATED PROTEIN"/>
    <property type="match status" value="1"/>
</dbReference>
<dbReference type="InterPro" id="IPR011047">
    <property type="entry name" value="Quinoprotein_ADH-like_sf"/>
</dbReference>
<keyword evidence="1" id="KW-0853">WD repeat</keyword>
<dbReference type="GeneID" id="111136958"/>
<dbReference type="InterPro" id="IPR001680">
    <property type="entry name" value="WD40_rpt"/>
</dbReference>
<protein>
    <submittedName>
        <fullName evidence="6">NACHT and WD repeat domain-containing protein 2-like</fullName>
    </submittedName>
</protein>
<keyword evidence="5" id="KW-1185">Reference proteome</keyword>